<dbReference type="AlphaFoldDB" id="A0A0E9UAG3"/>
<reference evidence="1" key="1">
    <citation type="submission" date="2014-11" db="EMBL/GenBank/DDBJ databases">
        <authorList>
            <person name="Amaro Gonzalez C."/>
        </authorList>
    </citation>
    <scope>NUCLEOTIDE SEQUENCE</scope>
</reference>
<organism evidence="1">
    <name type="scientific">Anguilla anguilla</name>
    <name type="common">European freshwater eel</name>
    <name type="synonym">Muraena anguilla</name>
    <dbReference type="NCBI Taxonomy" id="7936"/>
    <lineage>
        <taxon>Eukaryota</taxon>
        <taxon>Metazoa</taxon>
        <taxon>Chordata</taxon>
        <taxon>Craniata</taxon>
        <taxon>Vertebrata</taxon>
        <taxon>Euteleostomi</taxon>
        <taxon>Actinopterygii</taxon>
        <taxon>Neopterygii</taxon>
        <taxon>Teleostei</taxon>
        <taxon>Anguilliformes</taxon>
        <taxon>Anguillidae</taxon>
        <taxon>Anguilla</taxon>
    </lineage>
</organism>
<protein>
    <submittedName>
        <fullName evidence="1">Uncharacterized protein</fullName>
    </submittedName>
</protein>
<reference evidence="1" key="2">
    <citation type="journal article" date="2015" name="Fish Shellfish Immunol.">
        <title>Early steps in the European eel (Anguilla anguilla)-Vibrio vulnificus interaction in the gills: Role of the RtxA13 toxin.</title>
        <authorList>
            <person name="Callol A."/>
            <person name="Pajuelo D."/>
            <person name="Ebbesson L."/>
            <person name="Teles M."/>
            <person name="MacKenzie S."/>
            <person name="Amaro C."/>
        </authorList>
    </citation>
    <scope>NUCLEOTIDE SEQUENCE</scope>
</reference>
<evidence type="ECO:0000313" key="1">
    <source>
        <dbReference type="EMBL" id="JAH62816.1"/>
    </source>
</evidence>
<sequence>MQSIYHFTILETAELIFSYPFI</sequence>
<proteinExistence type="predicted"/>
<accession>A0A0E9UAG3</accession>
<name>A0A0E9UAG3_ANGAN</name>
<dbReference type="EMBL" id="GBXM01045761">
    <property type="protein sequence ID" value="JAH62816.1"/>
    <property type="molecule type" value="Transcribed_RNA"/>
</dbReference>